<dbReference type="PANTHER" id="PTHR10504">
    <property type="entry name" value="BACTERICIDAL PERMEABILITY-INCREASING BPI PROTEIN-RELATED"/>
    <property type="match status" value="1"/>
</dbReference>
<dbReference type="Proteomes" id="UP000887581">
    <property type="component" value="Unplaced"/>
</dbReference>
<accession>A0A915PBH2</accession>
<organism evidence="1 2">
    <name type="scientific">Setaria digitata</name>
    <dbReference type="NCBI Taxonomy" id="48799"/>
    <lineage>
        <taxon>Eukaryota</taxon>
        <taxon>Metazoa</taxon>
        <taxon>Ecdysozoa</taxon>
        <taxon>Nematoda</taxon>
        <taxon>Chromadorea</taxon>
        <taxon>Rhabditida</taxon>
        <taxon>Spirurina</taxon>
        <taxon>Spiruromorpha</taxon>
        <taxon>Filarioidea</taxon>
        <taxon>Setariidae</taxon>
        <taxon>Setaria</taxon>
    </lineage>
</organism>
<dbReference type="GO" id="GO:0005615">
    <property type="term" value="C:extracellular space"/>
    <property type="evidence" value="ECO:0007669"/>
    <property type="project" value="TreeGrafter"/>
</dbReference>
<proteinExistence type="predicted"/>
<dbReference type="GO" id="GO:0008289">
    <property type="term" value="F:lipid binding"/>
    <property type="evidence" value="ECO:0007669"/>
    <property type="project" value="InterPro"/>
</dbReference>
<dbReference type="PANTHER" id="PTHR10504:SF131">
    <property type="entry name" value="BPI2 DOMAIN-CONTAINING PROTEIN"/>
    <property type="match status" value="1"/>
</dbReference>
<name>A0A915PBH2_9BILA</name>
<dbReference type="Gene3D" id="3.15.10.10">
    <property type="entry name" value="Bactericidal permeability-increasing protein, domain 1"/>
    <property type="match status" value="1"/>
</dbReference>
<protein>
    <submittedName>
        <fullName evidence="2">BPI/LBP family protein</fullName>
    </submittedName>
</protein>
<evidence type="ECO:0000313" key="2">
    <source>
        <dbReference type="WBParaSite" id="sdigi.contig1.g92.t1"/>
    </source>
</evidence>
<dbReference type="InterPro" id="IPR032942">
    <property type="entry name" value="BPI/LBP/Plunc"/>
</dbReference>
<dbReference type="Gene3D" id="3.15.20.10">
    <property type="entry name" value="Bactericidal permeability-increasing protein, domain 2"/>
    <property type="match status" value="1"/>
</dbReference>
<dbReference type="SUPFAM" id="SSF55394">
    <property type="entry name" value="Bactericidal permeability-increasing protein, BPI"/>
    <property type="match status" value="2"/>
</dbReference>
<dbReference type="AlphaFoldDB" id="A0A915PBH2"/>
<sequence>MRIYFLLFAQTFVGGINSEVTLRIKLNEESFTFMASVAEDIFRTNMETFKLPSQIVSFDSGSADIKNLKVGLFESPDINISSVAPNGLMFSSSDGFIAISGTWKADYRIFWAIHLDECQLKIGNLNLKLYGGLAAWIGNHFISGMEKKIEESVQQKEDPKVTNNFIQFDYIAYATFGWSKCYLEPKEISDSQTMSNHMVTLWLGEPMINCFLETWYKATNNHVYISNSAQFSYLFNVNCTGAVECTRKFNGQETNFEDQSVDLDIYLRKAPLLLAKNGIYTKTTMKIFVYQSPKNISSLQLAELTLHTKSSLKIEISPRRITIRTEKIAVTTSEDNSTTRNVNEMILENLMNVAEDALKTMNLWEQTIAIPKIEPLPHLILSSNAEFTGNDNFIRVDLNFNLSDH</sequence>
<reference evidence="2" key="1">
    <citation type="submission" date="2022-11" db="UniProtKB">
        <authorList>
            <consortium name="WormBaseParasite"/>
        </authorList>
    </citation>
    <scope>IDENTIFICATION</scope>
</reference>
<dbReference type="WBParaSite" id="sdigi.contig1.g92.t1">
    <property type="protein sequence ID" value="sdigi.contig1.g92.t1"/>
    <property type="gene ID" value="sdigi.contig1.g92"/>
</dbReference>
<dbReference type="InterPro" id="IPR017943">
    <property type="entry name" value="Bactericidal_perm-incr_a/b_dom"/>
</dbReference>
<keyword evidence="1" id="KW-1185">Reference proteome</keyword>
<evidence type="ECO:0000313" key="1">
    <source>
        <dbReference type="Proteomes" id="UP000887581"/>
    </source>
</evidence>